<name>A0A4Y7LII8_PAPSO</name>
<protein>
    <submittedName>
        <fullName evidence="1">Uncharacterized protein</fullName>
    </submittedName>
</protein>
<accession>A0A4Y7LII8</accession>
<dbReference type="EMBL" id="CM010725">
    <property type="protein sequence ID" value="RZC84061.1"/>
    <property type="molecule type" value="Genomic_DNA"/>
</dbReference>
<keyword evidence="2" id="KW-1185">Reference proteome</keyword>
<reference evidence="1 2" key="1">
    <citation type="journal article" date="2018" name="Science">
        <title>The opium poppy genome and morphinan production.</title>
        <authorList>
            <person name="Guo L."/>
            <person name="Winzer T."/>
            <person name="Yang X."/>
            <person name="Li Y."/>
            <person name="Ning Z."/>
            <person name="He Z."/>
            <person name="Teodor R."/>
            <person name="Lu Y."/>
            <person name="Bowser T.A."/>
            <person name="Graham I.A."/>
            <person name="Ye K."/>
        </authorList>
    </citation>
    <scope>NUCLEOTIDE SEQUENCE [LARGE SCALE GENOMIC DNA]</scope>
    <source>
        <strain evidence="2">cv. HN1</strain>
        <tissue evidence="1">Leaves</tissue>
    </source>
</reference>
<evidence type="ECO:0000313" key="2">
    <source>
        <dbReference type="Proteomes" id="UP000316621"/>
    </source>
</evidence>
<gene>
    <name evidence="1" type="ORF">C5167_046848</name>
</gene>
<dbReference type="Gramene" id="RZC84061">
    <property type="protein sequence ID" value="RZC84061"/>
    <property type="gene ID" value="C5167_046848"/>
</dbReference>
<proteinExistence type="predicted"/>
<dbReference type="PANTHER" id="PTHR48146:SF2">
    <property type="entry name" value="K-STIMULATED PYROPHOSPHATE-ENERGIZED SODIUM PUMP PROTEIN"/>
    <property type="match status" value="1"/>
</dbReference>
<dbReference type="PANTHER" id="PTHR48146">
    <property type="entry name" value="K-STIMULATED PYROPHOSPHATE-ENERGIZED SODIUM PUMP PROTEIN"/>
    <property type="match status" value="1"/>
</dbReference>
<dbReference type="AlphaFoldDB" id="A0A4Y7LII8"/>
<organism evidence="1 2">
    <name type="scientific">Papaver somniferum</name>
    <name type="common">Opium poppy</name>
    <dbReference type="NCBI Taxonomy" id="3469"/>
    <lineage>
        <taxon>Eukaryota</taxon>
        <taxon>Viridiplantae</taxon>
        <taxon>Streptophyta</taxon>
        <taxon>Embryophyta</taxon>
        <taxon>Tracheophyta</taxon>
        <taxon>Spermatophyta</taxon>
        <taxon>Magnoliopsida</taxon>
        <taxon>Ranunculales</taxon>
        <taxon>Papaveraceae</taxon>
        <taxon>Papaveroideae</taxon>
        <taxon>Papaver</taxon>
    </lineage>
</organism>
<dbReference type="Proteomes" id="UP000316621">
    <property type="component" value="Chromosome 11"/>
</dbReference>
<evidence type="ECO:0000313" key="1">
    <source>
        <dbReference type="EMBL" id="RZC84061.1"/>
    </source>
</evidence>
<sequence>MAQTSTAGFAYLSALTQQIQKKLQSAIVSQDQRLNLLQELFADIALEVDIRA</sequence>